<feature type="transmembrane region" description="Helical" evidence="8">
    <location>
        <begin position="123"/>
        <end position="142"/>
    </location>
</feature>
<dbReference type="PANTHER" id="PTHR13285:SF18">
    <property type="entry name" value="PROTEIN-CYSTEINE N-PALMITOYLTRANSFERASE RASP"/>
    <property type="match status" value="1"/>
</dbReference>
<evidence type="ECO:0000256" key="5">
    <source>
        <dbReference type="ARBA" id="ARBA00022989"/>
    </source>
</evidence>
<dbReference type="InterPro" id="IPR024194">
    <property type="entry name" value="Ac/AlaTfrase_AlgI/DltB"/>
</dbReference>
<reference evidence="9 10" key="1">
    <citation type="submission" date="2017-03" db="EMBL/GenBank/DDBJ databases">
        <title>Genome sequence of Clostridium chromiireducens DSM 23318.</title>
        <authorList>
            <person name="Poehlein A."/>
            <person name="Daniel R."/>
        </authorList>
    </citation>
    <scope>NUCLEOTIDE SEQUENCE [LARGE SCALE GENOMIC DNA]</scope>
    <source>
        <strain evidence="9 10">DSM 23318</strain>
    </source>
</reference>
<evidence type="ECO:0000256" key="8">
    <source>
        <dbReference type="SAM" id="Phobius"/>
    </source>
</evidence>
<evidence type="ECO:0000256" key="6">
    <source>
        <dbReference type="ARBA" id="ARBA00023136"/>
    </source>
</evidence>
<dbReference type="PANTHER" id="PTHR13285">
    <property type="entry name" value="ACYLTRANSFERASE"/>
    <property type="match status" value="1"/>
</dbReference>
<dbReference type="AlphaFoldDB" id="A0A1V4J2H8"/>
<feature type="transmembrane region" description="Helical" evidence="8">
    <location>
        <begin position="82"/>
        <end position="103"/>
    </location>
</feature>
<protein>
    <submittedName>
        <fullName evidence="9">Peptidoglycan O-acetyltransferase</fullName>
        <ecNumber evidence="9">2.3.1.-</ecNumber>
    </submittedName>
</protein>
<evidence type="ECO:0000256" key="1">
    <source>
        <dbReference type="ARBA" id="ARBA00004651"/>
    </source>
</evidence>
<gene>
    <name evidence="9" type="primary">patA_1</name>
    <name evidence="9" type="ORF">CLCHR_00870</name>
</gene>
<dbReference type="GO" id="GO:0042121">
    <property type="term" value="P:alginic acid biosynthetic process"/>
    <property type="evidence" value="ECO:0007669"/>
    <property type="project" value="InterPro"/>
</dbReference>
<evidence type="ECO:0000256" key="3">
    <source>
        <dbReference type="ARBA" id="ARBA00022475"/>
    </source>
</evidence>
<evidence type="ECO:0000256" key="4">
    <source>
        <dbReference type="ARBA" id="ARBA00022692"/>
    </source>
</evidence>
<dbReference type="EC" id="2.3.1.-" evidence="9"/>
<dbReference type="Proteomes" id="UP000191056">
    <property type="component" value="Unassembled WGS sequence"/>
</dbReference>
<organism evidence="9 10">
    <name type="scientific">Clostridium chromiireducens</name>
    <dbReference type="NCBI Taxonomy" id="225345"/>
    <lineage>
        <taxon>Bacteria</taxon>
        <taxon>Bacillati</taxon>
        <taxon>Bacillota</taxon>
        <taxon>Clostridia</taxon>
        <taxon>Eubacteriales</taxon>
        <taxon>Clostridiaceae</taxon>
        <taxon>Clostridium</taxon>
    </lineage>
</organism>
<dbReference type="InterPro" id="IPR004299">
    <property type="entry name" value="MBOAT_fam"/>
</dbReference>
<dbReference type="PIRSF" id="PIRSF016636">
    <property type="entry name" value="AlgI_DltB"/>
    <property type="match status" value="1"/>
</dbReference>
<evidence type="ECO:0000313" key="10">
    <source>
        <dbReference type="Proteomes" id="UP000191056"/>
    </source>
</evidence>
<dbReference type="Pfam" id="PF03062">
    <property type="entry name" value="MBOAT"/>
    <property type="match status" value="1"/>
</dbReference>
<name>A0A1V4J2H8_9CLOT</name>
<accession>A0A1V4J2H8</accession>
<dbReference type="GO" id="GO:0016746">
    <property type="term" value="F:acyltransferase activity"/>
    <property type="evidence" value="ECO:0007669"/>
    <property type="project" value="UniProtKB-KW"/>
</dbReference>
<feature type="transmembrane region" description="Helical" evidence="8">
    <location>
        <begin position="48"/>
        <end position="70"/>
    </location>
</feature>
<keyword evidence="10" id="KW-1185">Reference proteome</keyword>
<dbReference type="PIRSF" id="PIRSF500217">
    <property type="entry name" value="AlgI"/>
    <property type="match status" value="1"/>
</dbReference>
<dbReference type="RefSeq" id="WP_079437684.1">
    <property type="nucleotide sequence ID" value="NZ_MZGT01000001.1"/>
</dbReference>
<evidence type="ECO:0000256" key="2">
    <source>
        <dbReference type="ARBA" id="ARBA00010323"/>
    </source>
</evidence>
<evidence type="ECO:0000256" key="7">
    <source>
        <dbReference type="PIRNR" id="PIRNR016636"/>
    </source>
</evidence>
<sequence>MSFNSIHFFIFFPVVVLTYFIIPRKTRWIWLLLSSYYFYMSWNPKYSILLAFSTMVTYLSGLLIDSSNSIKDKQVSKQLKNFWLFLSFIINLGILFFFKYYNFFSGLIITTSSFYKVNFSPPIFDILLPIGISFYTFQALSYTVDVYRGDIPCERNLGKYALFVSFFPQLVAGPIEKSKDLLHQFNQTYNFDHERVKNSLIRMLWGFFKKIFVADRLAILVNTVYNSPNDYFGFQIIIATIFYAFQIYSDFSAYSDIAIGAANVMGFNLTTNFRQPYFSKSIKEFWKRWHITLGDWFRDYLYIPLGGNRKGKVRTYINIVIVFLISGLWHGASITFIIWGLLHGIYQVVGNLIMPVKNYVIKKFNIRTDVFSYKLLQVIITFILVDFAWMFFRANSFIDIKILLNNLFVFNPWILADGSLYDLGLNSKEFFMSIIGIVIILIVNILETRSNIINMLSAQNLLFRWTVYVTTVLAIVVFGVYGFQYSEQQFIYFQF</sequence>
<comment type="similarity">
    <text evidence="2 7">Belongs to the membrane-bound acyltransferase family.</text>
</comment>
<feature type="transmembrane region" description="Helical" evidence="8">
    <location>
        <begin position="375"/>
        <end position="392"/>
    </location>
</feature>
<feature type="transmembrane region" description="Helical" evidence="8">
    <location>
        <begin position="6"/>
        <end position="22"/>
    </location>
</feature>
<feature type="transmembrane region" description="Helical" evidence="8">
    <location>
        <begin position="430"/>
        <end position="449"/>
    </location>
</feature>
<keyword evidence="5 8" id="KW-1133">Transmembrane helix</keyword>
<keyword evidence="4 8" id="KW-0812">Transmembrane</keyword>
<dbReference type="EMBL" id="MZGT01000001">
    <property type="protein sequence ID" value="OPJ66214.1"/>
    <property type="molecule type" value="Genomic_DNA"/>
</dbReference>
<keyword evidence="6 7" id="KW-0472">Membrane</keyword>
<keyword evidence="3 7" id="KW-1003">Cell membrane</keyword>
<keyword evidence="7 9" id="KW-0808">Transferase</keyword>
<feature type="transmembrane region" description="Helical" evidence="8">
    <location>
        <begin position="313"/>
        <end position="330"/>
    </location>
</feature>
<dbReference type="InterPro" id="IPR028362">
    <property type="entry name" value="AlgI"/>
</dbReference>
<dbReference type="OrthoDB" id="9805788at2"/>
<feature type="transmembrane region" description="Helical" evidence="8">
    <location>
        <begin position="461"/>
        <end position="483"/>
    </location>
</feature>
<keyword evidence="7 9" id="KW-0012">Acyltransferase</keyword>
<comment type="caution">
    <text evidence="9">The sequence shown here is derived from an EMBL/GenBank/DDBJ whole genome shotgun (WGS) entry which is preliminary data.</text>
</comment>
<dbReference type="InterPro" id="IPR051085">
    <property type="entry name" value="MB_O-acyltransferase"/>
</dbReference>
<dbReference type="GO" id="GO:0005886">
    <property type="term" value="C:plasma membrane"/>
    <property type="evidence" value="ECO:0007669"/>
    <property type="project" value="UniProtKB-SubCell"/>
</dbReference>
<proteinExistence type="inferred from homology"/>
<comment type="subcellular location">
    <subcellularLocation>
        <location evidence="1">Cell membrane</location>
        <topology evidence="1">Multi-pass membrane protein</topology>
    </subcellularLocation>
</comment>
<evidence type="ECO:0000313" key="9">
    <source>
        <dbReference type="EMBL" id="OPJ66214.1"/>
    </source>
</evidence>
<dbReference type="STRING" id="225345.CLCHR_00870"/>